<keyword evidence="3" id="KW-1185">Reference proteome</keyword>
<comment type="caution">
    <text evidence="2">The sequence shown here is derived from an EMBL/GenBank/DDBJ whole genome shotgun (WGS) entry which is preliminary data.</text>
</comment>
<accession>A0A5B7I862</accession>
<evidence type="ECO:0000313" key="3">
    <source>
        <dbReference type="Proteomes" id="UP000324222"/>
    </source>
</evidence>
<dbReference type="AlphaFoldDB" id="A0A5B7I862"/>
<dbReference type="EMBL" id="VSRR010047567">
    <property type="protein sequence ID" value="MPC78089.1"/>
    <property type="molecule type" value="Genomic_DNA"/>
</dbReference>
<evidence type="ECO:0000313" key="2">
    <source>
        <dbReference type="EMBL" id="MPC78089.1"/>
    </source>
</evidence>
<feature type="region of interest" description="Disordered" evidence="1">
    <location>
        <begin position="41"/>
        <end position="119"/>
    </location>
</feature>
<reference evidence="2 3" key="1">
    <citation type="submission" date="2019-05" db="EMBL/GenBank/DDBJ databases">
        <title>Another draft genome of Portunus trituberculatus and its Hox gene families provides insights of decapod evolution.</title>
        <authorList>
            <person name="Jeong J.-H."/>
            <person name="Song I."/>
            <person name="Kim S."/>
            <person name="Choi T."/>
            <person name="Kim D."/>
            <person name="Ryu S."/>
            <person name="Kim W."/>
        </authorList>
    </citation>
    <scope>NUCLEOTIDE SEQUENCE [LARGE SCALE GENOMIC DNA]</scope>
    <source>
        <tissue evidence="2">Muscle</tissue>
    </source>
</reference>
<sequence>MVEEEVQAKEAEESAVCMQMDGSDSLLAQVDVLSVTSLWLRGREGNRTGEKRKGRNGKGSSLEGRKRERLRVEGEERRETKYIRWMEGEQREKKGAKSERRKRKKEGRERRGMGGRKRG</sequence>
<name>A0A5B7I862_PORTR</name>
<dbReference type="Proteomes" id="UP000324222">
    <property type="component" value="Unassembled WGS sequence"/>
</dbReference>
<organism evidence="2 3">
    <name type="scientific">Portunus trituberculatus</name>
    <name type="common">Swimming crab</name>
    <name type="synonym">Neptunus trituberculatus</name>
    <dbReference type="NCBI Taxonomy" id="210409"/>
    <lineage>
        <taxon>Eukaryota</taxon>
        <taxon>Metazoa</taxon>
        <taxon>Ecdysozoa</taxon>
        <taxon>Arthropoda</taxon>
        <taxon>Crustacea</taxon>
        <taxon>Multicrustacea</taxon>
        <taxon>Malacostraca</taxon>
        <taxon>Eumalacostraca</taxon>
        <taxon>Eucarida</taxon>
        <taxon>Decapoda</taxon>
        <taxon>Pleocyemata</taxon>
        <taxon>Brachyura</taxon>
        <taxon>Eubrachyura</taxon>
        <taxon>Portunoidea</taxon>
        <taxon>Portunidae</taxon>
        <taxon>Portuninae</taxon>
        <taxon>Portunus</taxon>
    </lineage>
</organism>
<evidence type="ECO:0000256" key="1">
    <source>
        <dbReference type="SAM" id="MobiDB-lite"/>
    </source>
</evidence>
<feature type="compositionally biased region" description="Basic and acidic residues" evidence="1">
    <location>
        <begin position="63"/>
        <end position="98"/>
    </location>
</feature>
<proteinExistence type="predicted"/>
<feature type="compositionally biased region" description="Basic and acidic residues" evidence="1">
    <location>
        <begin position="41"/>
        <end position="51"/>
    </location>
</feature>
<gene>
    <name evidence="2" type="ORF">E2C01_072564</name>
</gene>
<protein>
    <submittedName>
        <fullName evidence="2">Uncharacterized protein</fullName>
    </submittedName>
</protein>